<dbReference type="NCBIfam" id="NF001933">
    <property type="entry name" value="PRK00711.1"/>
    <property type="match status" value="1"/>
</dbReference>
<evidence type="ECO:0000259" key="3">
    <source>
        <dbReference type="Pfam" id="PF01266"/>
    </source>
</evidence>
<sequence>MGQQVLVVGGGVIGVTTAWALVEAGHHVTLLERHAQWAQGASQANGGQLSYRYVSPLADAGVPFKALKWLMDPDGPLQFRPEADRHQWQWLLRFLSKCRGSVNRSTTQRLLALGAYSKLAFGDLSLDLDPESIALRSPGKLVVYRNAGEFLSVRSRLQPGGPEQALDRAACVALEPALATGAEQLAGGVFTPGEAVADCQRVTQALAARLQRHPRFVGRLCAHVDRLGLRDGRTRGVHTDAGFVGADAVVLAAGLQSRALAAPLGIDLPLYPLKGYSLTAPITAQHRPPEVSVTDFERKTLYARIGSELRVAAMVDLVGENEAISPKRIAALHRNVRSLFPFAADYDNARPWAGLRPATPGGTPILGASPVPGLWLNVGHGALGFTFAFASARIVAELVSGRTSPLPLDGLTLQAA</sequence>
<dbReference type="GO" id="GO:0055130">
    <property type="term" value="P:D-alanine catabolic process"/>
    <property type="evidence" value="ECO:0007669"/>
    <property type="project" value="TreeGrafter"/>
</dbReference>
<dbReference type="Pfam" id="PF01266">
    <property type="entry name" value="DAO"/>
    <property type="match status" value="1"/>
</dbReference>
<comment type="caution">
    <text evidence="4">The sequence shown here is derived from an EMBL/GenBank/DDBJ whole genome shotgun (WGS) entry which is preliminary data.</text>
</comment>
<feature type="domain" description="FAD dependent oxidoreductase" evidence="3">
    <location>
        <begin position="5"/>
        <end position="398"/>
    </location>
</feature>
<keyword evidence="2" id="KW-0560">Oxidoreductase</keyword>
<dbReference type="RefSeq" id="WP_198100234.1">
    <property type="nucleotide sequence ID" value="NZ_JAEDAL010000002.1"/>
</dbReference>
<dbReference type="EMBL" id="JAEDAL010000002">
    <property type="protein sequence ID" value="MBH9552639.1"/>
    <property type="molecule type" value="Genomic_DNA"/>
</dbReference>
<dbReference type="PANTHER" id="PTHR13847:SF280">
    <property type="entry name" value="D-AMINO ACID DEHYDROGENASE"/>
    <property type="match status" value="1"/>
</dbReference>
<dbReference type="GO" id="GO:0008718">
    <property type="term" value="F:D-amino-acid dehydrogenase activity"/>
    <property type="evidence" value="ECO:0007669"/>
    <property type="project" value="TreeGrafter"/>
</dbReference>
<evidence type="ECO:0000313" key="4">
    <source>
        <dbReference type="EMBL" id="MBH9552639.1"/>
    </source>
</evidence>
<accession>A0A931IUZ1</accession>
<protein>
    <submittedName>
        <fullName evidence="4">D-amino acid dehydrogenase</fullName>
    </submittedName>
</protein>
<dbReference type="SUPFAM" id="SSF54373">
    <property type="entry name" value="FAD-linked reductases, C-terminal domain"/>
    <property type="match status" value="1"/>
</dbReference>
<dbReference type="GO" id="GO:0005737">
    <property type="term" value="C:cytoplasm"/>
    <property type="evidence" value="ECO:0007669"/>
    <property type="project" value="TreeGrafter"/>
</dbReference>
<evidence type="ECO:0000313" key="5">
    <source>
        <dbReference type="Proteomes" id="UP000620139"/>
    </source>
</evidence>
<name>A0A931IUZ1_9BURK</name>
<proteinExistence type="inferred from homology"/>
<organism evidence="4 5">
    <name type="scientific">Inhella gelatinilytica</name>
    <dbReference type="NCBI Taxonomy" id="2795030"/>
    <lineage>
        <taxon>Bacteria</taxon>
        <taxon>Pseudomonadati</taxon>
        <taxon>Pseudomonadota</taxon>
        <taxon>Betaproteobacteria</taxon>
        <taxon>Burkholderiales</taxon>
        <taxon>Sphaerotilaceae</taxon>
        <taxon>Inhella</taxon>
    </lineage>
</organism>
<evidence type="ECO:0000256" key="1">
    <source>
        <dbReference type="ARBA" id="ARBA00009410"/>
    </source>
</evidence>
<dbReference type="Gene3D" id="3.30.9.10">
    <property type="entry name" value="D-Amino Acid Oxidase, subunit A, domain 2"/>
    <property type="match status" value="1"/>
</dbReference>
<comment type="similarity">
    <text evidence="1">Belongs to the DadA oxidoreductase family.</text>
</comment>
<evidence type="ECO:0000256" key="2">
    <source>
        <dbReference type="ARBA" id="ARBA00023002"/>
    </source>
</evidence>
<dbReference type="PANTHER" id="PTHR13847">
    <property type="entry name" value="SARCOSINE DEHYDROGENASE-RELATED"/>
    <property type="match status" value="1"/>
</dbReference>
<dbReference type="InterPro" id="IPR006076">
    <property type="entry name" value="FAD-dep_OxRdtase"/>
</dbReference>
<dbReference type="InterPro" id="IPR036188">
    <property type="entry name" value="FAD/NAD-bd_sf"/>
</dbReference>
<dbReference type="Gene3D" id="3.50.50.60">
    <property type="entry name" value="FAD/NAD(P)-binding domain"/>
    <property type="match status" value="2"/>
</dbReference>
<dbReference type="AlphaFoldDB" id="A0A931IUZ1"/>
<keyword evidence="5" id="KW-1185">Reference proteome</keyword>
<dbReference type="GO" id="GO:0005886">
    <property type="term" value="C:plasma membrane"/>
    <property type="evidence" value="ECO:0007669"/>
    <property type="project" value="TreeGrafter"/>
</dbReference>
<dbReference type="Proteomes" id="UP000620139">
    <property type="component" value="Unassembled WGS sequence"/>
</dbReference>
<gene>
    <name evidence="4" type="ORF">I7X43_07210</name>
</gene>
<reference evidence="4" key="1">
    <citation type="submission" date="2020-12" db="EMBL/GenBank/DDBJ databases">
        <title>The genome sequence of Inhella sp. 4Y17.</title>
        <authorList>
            <person name="Liu Y."/>
        </authorList>
    </citation>
    <scope>NUCLEOTIDE SEQUENCE</scope>
    <source>
        <strain evidence="4">4Y10</strain>
    </source>
</reference>
<dbReference type="SUPFAM" id="SSF51905">
    <property type="entry name" value="FAD/NAD(P)-binding domain"/>
    <property type="match status" value="1"/>
</dbReference>